<dbReference type="AlphaFoldDB" id="A0AAV7CA95"/>
<protein>
    <submittedName>
        <fullName evidence="1">Uncharacterized protein</fullName>
    </submittedName>
</protein>
<evidence type="ECO:0000313" key="1">
    <source>
        <dbReference type="EMBL" id="KAG8581332.1"/>
    </source>
</evidence>
<keyword evidence="2" id="KW-1185">Reference proteome</keyword>
<dbReference type="EMBL" id="WNYA01000003">
    <property type="protein sequence ID" value="KAG8581332.1"/>
    <property type="molecule type" value="Genomic_DNA"/>
</dbReference>
<sequence length="58" mass="6388">MTGSCPVALMEMKRRYHMVGRSLRGAGERRAAAGCMDGRMEGCDRYALPAPARTRLTD</sequence>
<gene>
    <name evidence="1" type="ORF">GDO81_007635</name>
</gene>
<comment type="caution">
    <text evidence="1">The sequence shown here is derived from an EMBL/GenBank/DDBJ whole genome shotgun (WGS) entry which is preliminary data.</text>
</comment>
<dbReference type="Proteomes" id="UP000824782">
    <property type="component" value="Unassembled WGS sequence"/>
</dbReference>
<reference evidence="1" key="1">
    <citation type="thesis" date="2020" institute="ProQuest LLC" country="789 East Eisenhower Parkway, Ann Arbor, MI, USA">
        <title>Comparative Genomics and Chromosome Evolution.</title>
        <authorList>
            <person name="Mudd A.B."/>
        </authorList>
    </citation>
    <scope>NUCLEOTIDE SEQUENCE</scope>
    <source>
        <strain evidence="1">237g6f4</strain>
        <tissue evidence="1">Blood</tissue>
    </source>
</reference>
<evidence type="ECO:0000313" key="2">
    <source>
        <dbReference type="Proteomes" id="UP000824782"/>
    </source>
</evidence>
<accession>A0AAV7CA95</accession>
<name>A0AAV7CA95_ENGPU</name>
<proteinExistence type="predicted"/>
<organism evidence="1 2">
    <name type="scientific">Engystomops pustulosus</name>
    <name type="common">Tungara frog</name>
    <name type="synonym">Physalaemus pustulosus</name>
    <dbReference type="NCBI Taxonomy" id="76066"/>
    <lineage>
        <taxon>Eukaryota</taxon>
        <taxon>Metazoa</taxon>
        <taxon>Chordata</taxon>
        <taxon>Craniata</taxon>
        <taxon>Vertebrata</taxon>
        <taxon>Euteleostomi</taxon>
        <taxon>Amphibia</taxon>
        <taxon>Batrachia</taxon>
        <taxon>Anura</taxon>
        <taxon>Neobatrachia</taxon>
        <taxon>Hyloidea</taxon>
        <taxon>Leptodactylidae</taxon>
        <taxon>Leiuperinae</taxon>
        <taxon>Engystomops</taxon>
    </lineage>
</organism>